<dbReference type="Pfam" id="PF13560">
    <property type="entry name" value="HTH_31"/>
    <property type="match status" value="1"/>
</dbReference>
<feature type="compositionally biased region" description="Basic and acidic residues" evidence="1">
    <location>
        <begin position="545"/>
        <end position="557"/>
    </location>
</feature>
<comment type="caution">
    <text evidence="3">The sequence shown here is derived from an EMBL/GenBank/DDBJ whole genome shotgun (WGS) entry which is preliminary data.</text>
</comment>
<dbReference type="Proteomes" id="UP000314251">
    <property type="component" value="Unassembled WGS sequence"/>
</dbReference>
<dbReference type="AlphaFoldDB" id="A0A5N6AC63"/>
<feature type="domain" description="HTH cro/C1-type" evidence="2">
    <location>
        <begin position="16"/>
        <end position="69"/>
    </location>
</feature>
<dbReference type="CDD" id="cd00093">
    <property type="entry name" value="HTH_XRE"/>
    <property type="match status" value="1"/>
</dbReference>
<sequence length="557" mass="59925">MQLSSDGGTATFGPSVRRWREARGLSQRRLAAAVHVSPGWLSRIENGFSEPTMGLARACDEVLGAGGELVALAVVGERDVGLERLPRPAQLPAGAGATFVGRTHELAELDQLLELAARAGTVMTVLIDGLPGAGKTALAVRWAHQVSHRFDGGVLFADLKGFALSGERADPGEVLEGFLLALGVAAGSIPASTAQRAGLMRSLADGRRLLVVVDNAGTYEQVAPLLLGAAGCAVVVTSRRRLRGLTVNDGAVRIALGPMLPEGSIELLTATIGERARLEPESVRLLAQRCGHLPLALRIAAERVVASPRHRVAELASDLIRDSARLDVLAADELAVRSAFSCSYRDLDPEARRTFRLLGLFPGSDIAVEAAAALVDRPSWVARGLLEQLASMHLAEETAWDGWGVHDLLRVYAARLAEEEDPAPERAGAVRRLVEWYVHTADAALHVMGGNRQLPSLASCPPLEPKRFGNPAEAALWFQRESENFTTVARLAVDHRLPGAWELRLWFCSRHRRPTSEWRATWEIERRATRAGDAVAEAGTTRQQDASHAHVADGDWA</sequence>
<dbReference type="PANTHER" id="PTHR47691:SF3">
    <property type="entry name" value="HTH-TYPE TRANSCRIPTIONAL REGULATOR RV0890C-RELATED"/>
    <property type="match status" value="1"/>
</dbReference>
<protein>
    <submittedName>
        <fullName evidence="3">Helix-turn-helix domain-containing protein</fullName>
    </submittedName>
</protein>
<dbReference type="PRINTS" id="PR00364">
    <property type="entry name" value="DISEASERSIST"/>
</dbReference>
<dbReference type="InterPro" id="IPR010982">
    <property type="entry name" value="Lambda_DNA-bd_dom_sf"/>
</dbReference>
<dbReference type="RefSeq" id="WP_139667531.1">
    <property type="nucleotide sequence ID" value="NZ_VDLY02000006.1"/>
</dbReference>
<accession>A0A5N6AC63</accession>
<evidence type="ECO:0000313" key="3">
    <source>
        <dbReference type="EMBL" id="KAB8166407.1"/>
    </source>
</evidence>
<dbReference type="SUPFAM" id="SSF52540">
    <property type="entry name" value="P-loop containing nucleoside triphosphate hydrolases"/>
    <property type="match status" value="1"/>
</dbReference>
<feature type="region of interest" description="Disordered" evidence="1">
    <location>
        <begin position="537"/>
        <end position="557"/>
    </location>
</feature>
<dbReference type="InterPro" id="IPR001387">
    <property type="entry name" value="Cro/C1-type_HTH"/>
</dbReference>
<dbReference type="GO" id="GO:0003677">
    <property type="term" value="F:DNA binding"/>
    <property type="evidence" value="ECO:0007669"/>
    <property type="project" value="InterPro"/>
</dbReference>
<dbReference type="InterPro" id="IPR027417">
    <property type="entry name" value="P-loop_NTPase"/>
</dbReference>
<dbReference type="SMART" id="SM00530">
    <property type="entry name" value="HTH_XRE"/>
    <property type="match status" value="1"/>
</dbReference>
<dbReference type="SUPFAM" id="SSF47413">
    <property type="entry name" value="lambda repressor-like DNA-binding domains"/>
    <property type="match status" value="1"/>
</dbReference>
<dbReference type="OrthoDB" id="581105at2"/>
<dbReference type="Gene3D" id="3.40.50.300">
    <property type="entry name" value="P-loop containing nucleotide triphosphate hydrolases"/>
    <property type="match status" value="1"/>
</dbReference>
<dbReference type="PROSITE" id="PS50943">
    <property type="entry name" value="HTH_CROC1"/>
    <property type="match status" value="1"/>
</dbReference>
<name>A0A5N6AC63_9ACTN</name>
<evidence type="ECO:0000259" key="2">
    <source>
        <dbReference type="PROSITE" id="PS50943"/>
    </source>
</evidence>
<gene>
    <name evidence="3" type="ORF">FH607_011290</name>
</gene>
<dbReference type="PANTHER" id="PTHR47691">
    <property type="entry name" value="REGULATOR-RELATED"/>
    <property type="match status" value="1"/>
</dbReference>
<evidence type="ECO:0000313" key="4">
    <source>
        <dbReference type="Proteomes" id="UP000314251"/>
    </source>
</evidence>
<keyword evidence="4" id="KW-1185">Reference proteome</keyword>
<reference evidence="3" key="1">
    <citation type="submission" date="2019-10" db="EMBL/GenBank/DDBJ databases">
        <title>Nonomuraea sp. nov., isolated from Phyllanthus amarus.</title>
        <authorList>
            <person name="Klykleung N."/>
            <person name="Tanasupawat S."/>
        </authorList>
    </citation>
    <scope>NUCLEOTIDE SEQUENCE [LARGE SCALE GENOMIC DNA]</scope>
    <source>
        <strain evidence="3">3MP-10</strain>
    </source>
</reference>
<proteinExistence type="predicted"/>
<organism evidence="3 4">
    <name type="scientific">Streptomyces mimosae</name>
    <dbReference type="NCBI Taxonomy" id="2586635"/>
    <lineage>
        <taxon>Bacteria</taxon>
        <taxon>Bacillati</taxon>
        <taxon>Actinomycetota</taxon>
        <taxon>Actinomycetes</taxon>
        <taxon>Kitasatosporales</taxon>
        <taxon>Streptomycetaceae</taxon>
        <taxon>Streptomyces</taxon>
    </lineage>
</organism>
<dbReference type="Gene3D" id="1.10.260.40">
    <property type="entry name" value="lambda repressor-like DNA-binding domains"/>
    <property type="match status" value="1"/>
</dbReference>
<dbReference type="EMBL" id="VDLY02000006">
    <property type="protein sequence ID" value="KAB8166407.1"/>
    <property type="molecule type" value="Genomic_DNA"/>
</dbReference>
<evidence type="ECO:0000256" key="1">
    <source>
        <dbReference type="SAM" id="MobiDB-lite"/>
    </source>
</evidence>